<keyword evidence="9" id="KW-1185">Reference proteome</keyword>
<dbReference type="PANTHER" id="PTHR19338">
    <property type="entry name" value="TRANSLOCASE OF INNER MITOCHONDRIAL MEMBRANE 13 HOMOLOG"/>
    <property type="match status" value="1"/>
</dbReference>
<keyword evidence="2" id="KW-0433">Leucine-rich repeat</keyword>
<proteinExistence type="inferred from homology"/>
<dbReference type="OrthoDB" id="10640375at2759"/>
<dbReference type="AlphaFoldDB" id="A0A6G1CB57"/>
<dbReference type="EMBL" id="SPHZ02000009">
    <property type="protein sequence ID" value="KAF0897698.1"/>
    <property type="molecule type" value="Genomic_DNA"/>
</dbReference>
<evidence type="ECO:0000259" key="6">
    <source>
        <dbReference type="Pfam" id="PF00931"/>
    </source>
</evidence>
<gene>
    <name evidence="8" type="ORF">E2562_000414</name>
</gene>
<evidence type="ECO:0000256" key="5">
    <source>
        <dbReference type="ARBA" id="ARBA00022821"/>
    </source>
</evidence>
<dbReference type="InterPro" id="IPR038005">
    <property type="entry name" value="RX-like_CC"/>
</dbReference>
<dbReference type="GO" id="GO:0043531">
    <property type="term" value="F:ADP binding"/>
    <property type="evidence" value="ECO:0007669"/>
    <property type="project" value="InterPro"/>
</dbReference>
<comment type="similarity">
    <text evidence="1">Belongs to the disease resistance NB-LRR family.</text>
</comment>
<dbReference type="Gene3D" id="1.20.5.4130">
    <property type="match status" value="1"/>
</dbReference>
<feature type="domain" description="NB-ARC" evidence="6">
    <location>
        <begin position="183"/>
        <end position="231"/>
    </location>
</feature>
<feature type="domain" description="Disease resistance N-terminal" evidence="7">
    <location>
        <begin position="1"/>
        <end position="88"/>
    </location>
</feature>
<evidence type="ECO:0000256" key="3">
    <source>
        <dbReference type="ARBA" id="ARBA00022737"/>
    </source>
</evidence>
<comment type="caution">
    <text evidence="8">The sequence shown here is derived from an EMBL/GenBank/DDBJ whole genome shotgun (WGS) entry which is preliminary data.</text>
</comment>
<reference evidence="8 9" key="1">
    <citation type="submission" date="2019-11" db="EMBL/GenBank/DDBJ databases">
        <title>Whole genome sequence of Oryza granulata.</title>
        <authorList>
            <person name="Li W."/>
        </authorList>
    </citation>
    <scope>NUCLEOTIDE SEQUENCE [LARGE SCALE GENOMIC DNA]</scope>
    <source>
        <strain evidence="9">cv. Menghai</strain>
        <tissue evidence="8">Leaf</tissue>
    </source>
</reference>
<evidence type="ECO:0000256" key="2">
    <source>
        <dbReference type="ARBA" id="ARBA00022614"/>
    </source>
</evidence>
<dbReference type="PANTHER" id="PTHR19338:SF65">
    <property type="entry name" value="OS06G0163900 PROTEIN"/>
    <property type="match status" value="1"/>
</dbReference>
<evidence type="ECO:0000256" key="1">
    <source>
        <dbReference type="ARBA" id="ARBA00008894"/>
    </source>
</evidence>
<evidence type="ECO:0000313" key="9">
    <source>
        <dbReference type="Proteomes" id="UP000479710"/>
    </source>
</evidence>
<dbReference type="Pfam" id="PF00931">
    <property type="entry name" value="NB-ARC"/>
    <property type="match status" value="1"/>
</dbReference>
<dbReference type="GO" id="GO:0006952">
    <property type="term" value="P:defense response"/>
    <property type="evidence" value="ECO:0007669"/>
    <property type="project" value="UniProtKB-KW"/>
</dbReference>
<organism evidence="8 9">
    <name type="scientific">Oryza meyeriana var. granulata</name>
    <dbReference type="NCBI Taxonomy" id="110450"/>
    <lineage>
        <taxon>Eukaryota</taxon>
        <taxon>Viridiplantae</taxon>
        <taxon>Streptophyta</taxon>
        <taxon>Embryophyta</taxon>
        <taxon>Tracheophyta</taxon>
        <taxon>Spermatophyta</taxon>
        <taxon>Magnoliopsida</taxon>
        <taxon>Liliopsida</taxon>
        <taxon>Poales</taxon>
        <taxon>Poaceae</taxon>
        <taxon>BOP clade</taxon>
        <taxon>Oryzoideae</taxon>
        <taxon>Oryzeae</taxon>
        <taxon>Oryzinae</taxon>
        <taxon>Oryza</taxon>
        <taxon>Oryza meyeriana</taxon>
    </lineage>
</organism>
<keyword evidence="4" id="KW-0547">Nucleotide-binding</keyword>
<dbReference type="InterPro" id="IPR027417">
    <property type="entry name" value="P-loop_NTPase"/>
</dbReference>
<dbReference type="SUPFAM" id="SSF52540">
    <property type="entry name" value="P-loop containing nucleoside triphosphate hydrolases"/>
    <property type="match status" value="1"/>
</dbReference>
<dbReference type="Proteomes" id="UP000479710">
    <property type="component" value="Unassembled WGS sequence"/>
</dbReference>
<keyword evidence="3" id="KW-0677">Repeat</keyword>
<accession>A0A6G1CB57</accession>
<evidence type="ECO:0008006" key="10">
    <source>
        <dbReference type="Google" id="ProtNLM"/>
    </source>
</evidence>
<sequence length="309" mass="35878">MNPLLFKLSKLLEEYTNIKGLARNKITFLRDELSSMKPVLEMLADVDELDPLKREWRDNMRELAFDIEDYTDSFMIRVNHGSDQLRTSFKGFFRKLKKLKAHPEIADEIKQLIKICAMEASKRHSSVDVTSNSSTFGVDPRVLRLYDEVDSPKKHIIDWFTKEDDEYNLKVLTIVESGGLGITDNASDDEGQLIDRIRDYLKNKRYFIVIDDMCDAEAWEVIKIALFNNRRGSMPKLEHLKLRFCAHEMECLNGATDFGIQHLSTLNEVELNQLDGISVERLLQEMLKSTVRQLIQNNIAKAQRLFEKC</sequence>
<evidence type="ECO:0000256" key="4">
    <source>
        <dbReference type="ARBA" id="ARBA00022741"/>
    </source>
</evidence>
<dbReference type="InterPro" id="IPR041118">
    <property type="entry name" value="Rx_N"/>
</dbReference>
<dbReference type="InterPro" id="IPR002182">
    <property type="entry name" value="NB-ARC"/>
</dbReference>
<evidence type="ECO:0000313" key="8">
    <source>
        <dbReference type="EMBL" id="KAF0897698.1"/>
    </source>
</evidence>
<protein>
    <recommendedName>
        <fullName evidence="10">Rx N-terminal domain-containing protein</fullName>
    </recommendedName>
</protein>
<evidence type="ECO:0000259" key="7">
    <source>
        <dbReference type="Pfam" id="PF18052"/>
    </source>
</evidence>
<dbReference type="CDD" id="cd14798">
    <property type="entry name" value="RX-CC_like"/>
    <property type="match status" value="1"/>
</dbReference>
<dbReference type="Pfam" id="PF18052">
    <property type="entry name" value="Rx_N"/>
    <property type="match status" value="1"/>
</dbReference>
<keyword evidence="5" id="KW-0611">Plant defense</keyword>
<name>A0A6G1CB57_9ORYZ</name>